<feature type="domain" description="UspA" evidence="2">
    <location>
        <begin position="1"/>
        <end position="139"/>
    </location>
</feature>
<evidence type="ECO:0000313" key="3">
    <source>
        <dbReference type="EMBL" id="MBM9504285.1"/>
    </source>
</evidence>
<dbReference type="InterPro" id="IPR006016">
    <property type="entry name" value="UspA"/>
</dbReference>
<dbReference type="PANTHER" id="PTHR46268">
    <property type="entry name" value="STRESS RESPONSE PROTEIN NHAX"/>
    <property type="match status" value="1"/>
</dbReference>
<dbReference type="Gene3D" id="3.40.50.620">
    <property type="entry name" value="HUPs"/>
    <property type="match status" value="2"/>
</dbReference>
<comment type="caution">
    <text evidence="3">The sequence shown here is derived from an EMBL/GenBank/DDBJ whole genome shotgun (WGS) entry which is preliminary data.</text>
</comment>
<feature type="domain" description="UspA" evidence="2">
    <location>
        <begin position="149"/>
        <end position="286"/>
    </location>
</feature>
<dbReference type="PRINTS" id="PR01438">
    <property type="entry name" value="UNVRSLSTRESS"/>
</dbReference>
<protein>
    <submittedName>
        <fullName evidence="3">Universal stress protein</fullName>
    </submittedName>
</protein>
<sequence length="289" mass="29404">MSKPLVVGVDGSERSLRALDWAAAEASARGVPLRIVYGSLWDHYTHVTPGSGTDGPDGLVPAEQVVGAAARHVADVARDVPVSTDVPAEDPAAALIREGRDAFAVVVGDRGRGELAGLLLGSTGLVVAGRAECPVVVVRGPENRPSVARVVLGVENAGGSAAATGFALGEAAAHDAELVALHAWRRPGADPPGALYAAGGGAAPEVRAATRELEEALAAPAQDYPNVTVRTQVPEGRPRTALLSAARPGDLLVAGARRRHGTVGLQLGPVNHALLHHAPCPVAIVPQES</sequence>
<dbReference type="RefSeq" id="WP_205356146.1">
    <property type="nucleotide sequence ID" value="NZ_JADKYB010000003.1"/>
</dbReference>
<organism evidence="3 4">
    <name type="scientific">Actinacidiphila acididurans</name>
    <dbReference type="NCBI Taxonomy" id="2784346"/>
    <lineage>
        <taxon>Bacteria</taxon>
        <taxon>Bacillati</taxon>
        <taxon>Actinomycetota</taxon>
        <taxon>Actinomycetes</taxon>
        <taxon>Kitasatosporales</taxon>
        <taxon>Streptomycetaceae</taxon>
        <taxon>Actinacidiphila</taxon>
    </lineage>
</organism>
<accession>A0ABS2TLR6</accession>
<reference evidence="3 4" key="1">
    <citation type="submission" date="2021-01" db="EMBL/GenBank/DDBJ databases">
        <title>Streptomyces acididurans sp. nov., isolated from a peat swamp forest soil.</title>
        <authorList>
            <person name="Chantavorakit T."/>
            <person name="Duangmal K."/>
        </authorList>
    </citation>
    <scope>NUCLEOTIDE SEQUENCE [LARGE SCALE GENOMIC DNA]</scope>
    <source>
        <strain evidence="3 4">KK5PA1</strain>
    </source>
</reference>
<proteinExistence type="inferred from homology"/>
<name>A0ABS2TLR6_9ACTN</name>
<dbReference type="SUPFAM" id="SSF52402">
    <property type="entry name" value="Adenine nucleotide alpha hydrolases-like"/>
    <property type="match status" value="2"/>
</dbReference>
<comment type="similarity">
    <text evidence="1">Belongs to the universal stress protein A family.</text>
</comment>
<dbReference type="InterPro" id="IPR014729">
    <property type="entry name" value="Rossmann-like_a/b/a_fold"/>
</dbReference>
<evidence type="ECO:0000256" key="1">
    <source>
        <dbReference type="ARBA" id="ARBA00008791"/>
    </source>
</evidence>
<evidence type="ECO:0000313" key="4">
    <source>
        <dbReference type="Proteomes" id="UP000749040"/>
    </source>
</evidence>
<dbReference type="PANTHER" id="PTHR46268:SF6">
    <property type="entry name" value="UNIVERSAL STRESS PROTEIN UP12"/>
    <property type="match status" value="1"/>
</dbReference>
<keyword evidence="4" id="KW-1185">Reference proteome</keyword>
<dbReference type="EMBL" id="JADKYB010000003">
    <property type="protein sequence ID" value="MBM9504285.1"/>
    <property type="molecule type" value="Genomic_DNA"/>
</dbReference>
<gene>
    <name evidence="3" type="ORF">ITX44_07005</name>
</gene>
<dbReference type="InterPro" id="IPR006015">
    <property type="entry name" value="Universal_stress_UspA"/>
</dbReference>
<dbReference type="Pfam" id="PF00582">
    <property type="entry name" value="Usp"/>
    <property type="match status" value="2"/>
</dbReference>
<dbReference type="Proteomes" id="UP000749040">
    <property type="component" value="Unassembled WGS sequence"/>
</dbReference>
<evidence type="ECO:0000259" key="2">
    <source>
        <dbReference type="Pfam" id="PF00582"/>
    </source>
</evidence>